<dbReference type="AlphaFoldDB" id="A0A380TNX4"/>
<evidence type="ECO:0000256" key="1">
    <source>
        <dbReference type="SAM" id="MobiDB-lite"/>
    </source>
</evidence>
<protein>
    <recommendedName>
        <fullName evidence="5">Lipoprotein</fullName>
    </recommendedName>
</protein>
<dbReference type="Proteomes" id="UP000254649">
    <property type="component" value="Unassembled WGS sequence"/>
</dbReference>
<proteinExistence type="predicted"/>
<dbReference type="EMBL" id="UFRQ01000003">
    <property type="protein sequence ID" value="SUT89286.1"/>
    <property type="molecule type" value="Genomic_DNA"/>
</dbReference>
<gene>
    <name evidence="3" type="ORF">NCTC10801_00876</name>
</gene>
<evidence type="ECO:0000313" key="3">
    <source>
        <dbReference type="EMBL" id="SUT89286.1"/>
    </source>
</evidence>
<feature type="compositionally biased region" description="Basic and acidic residues" evidence="1">
    <location>
        <begin position="65"/>
        <end position="76"/>
    </location>
</feature>
<reference evidence="3 4" key="1">
    <citation type="submission" date="2018-06" db="EMBL/GenBank/DDBJ databases">
        <authorList>
            <consortium name="Pathogen Informatics"/>
            <person name="Doyle S."/>
        </authorList>
    </citation>
    <scope>NUCLEOTIDE SEQUENCE [LARGE SCALE GENOMIC DNA]</scope>
    <source>
        <strain evidence="3 4">NCTC10801</strain>
    </source>
</reference>
<keyword evidence="4" id="KW-1185">Reference proteome</keyword>
<sequence>MKKYIAITFALFCTLPVQANNCNSFDNSGCSGYQSSTGTRYQYDMSNPSERLNYSLDLDAQRRDSNSLDLNRELDRGLGQQGGGIYQ</sequence>
<dbReference type="OrthoDB" id="5681152at2"/>
<feature type="chain" id="PRO_5017061457" description="Lipoprotein" evidence="2">
    <location>
        <begin position="20"/>
        <end position="87"/>
    </location>
</feature>
<evidence type="ECO:0008006" key="5">
    <source>
        <dbReference type="Google" id="ProtNLM"/>
    </source>
</evidence>
<organism evidence="3 4">
    <name type="scientific">[Actinobacillus] rossii</name>
    <dbReference type="NCBI Taxonomy" id="123820"/>
    <lineage>
        <taxon>Bacteria</taxon>
        <taxon>Pseudomonadati</taxon>
        <taxon>Pseudomonadota</taxon>
        <taxon>Gammaproteobacteria</taxon>
        <taxon>Pasteurellales</taxon>
        <taxon>Pasteurellaceae</taxon>
    </lineage>
</organism>
<name>A0A380TNX4_9PAST</name>
<feature type="region of interest" description="Disordered" evidence="1">
    <location>
        <begin position="65"/>
        <end position="87"/>
    </location>
</feature>
<accession>A0A380TNX4</accession>
<evidence type="ECO:0000313" key="4">
    <source>
        <dbReference type="Proteomes" id="UP000254649"/>
    </source>
</evidence>
<feature type="signal peptide" evidence="2">
    <location>
        <begin position="1"/>
        <end position="19"/>
    </location>
</feature>
<evidence type="ECO:0000256" key="2">
    <source>
        <dbReference type="SAM" id="SignalP"/>
    </source>
</evidence>
<keyword evidence="2" id="KW-0732">Signal</keyword>